<dbReference type="SUPFAM" id="SSF56801">
    <property type="entry name" value="Acetyl-CoA synthetase-like"/>
    <property type="match status" value="1"/>
</dbReference>
<evidence type="ECO:0000259" key="1">
    <source>
        <dbReference type="Pfam" id="PF00501"/>
    </source>
</evidence>
<dbReference type="Pfam" id="PF00501">
    <property type="entry name" value="AMP-binding"/>
    <property type="match status" value="1"/>
</dbReference>
<dbReference type="Gene3D" id="3.40.50.980">
    <property type="match status" value="1"/>
</dbReference>
<proteinExistence type="predicted"/>
<organism evidence="2">
    <name type="scientific">marine metagenome</name>
    <dbReference type="NCBI Taxonomy" id="408172"/>
    <lineage>
        <taxon>unclassified sequences</taxon>
        <taxon>metagenomes</taxon>
        <taxon>ecological metagenomes</taxon>
    </lineage>
</organism>
<dbReference type="PANTHER" id="PTHR43767">
    <property type="entry name" value="LONG-CHAIN-FATTY-ACID--COA LIGASE"/>
    <property type="match status" value="1"/>
</dbReference>
<dbReference type="InterPro" id="IPR000873">
    <property type="entry name" value="AMP-dep_synth/lig_dom"/>
</dbReference>
<dbReference type="PANTHER" id="PTHR43767:SF1">
    <property type="entry name" value="NONRIBOSOMAL PEPTIDE SYNTHASE PES1 (EUROFUNG)-RELATED"/>
    <property type="match status" value="1"/>
</dbReference>
<feature type="domain" description="AMP-dependent synthetase/ligase" evidence="1">
    <location>
        <begin position="4"/>
        <end position="81"/>
    </location>
</feature>
<name>A0A383DEZ2_9ZZZZ</name>
<dbReference type="AlphaFoldDB" id="A0A383DEZ2"/>
<dbReference type="EMBL" id="UINC01216646">
    <property type="protein sequence ID" value="SVE42869.1"/>
    <property type="molecule type" value="Genomic_DNA"/>
</dbReference>
<evidence type="ECO:0000313" key="2">
    <source>
        <dbReference type="EMBL" id="SVE42869.1"/>
    </source>
</evidence>
<reference evidence="2" key="1">
    <citation type="submission" date="2018-05" db="EMBL/GenBank/DDBJ databases">
        <authorList>
            <person name="Lanie J.A."/>
            <person name="Ng W.-L."/>
            <person name="Kazmierczak K.M."/>
            <person name="Andrzejewski T.M."/>
            <person name="Davidsen T.M."/>
            <person name="Wayne K.J."/>
            <person name="Tettelin H."/>
            <person name="Glass J.I."/>
            <person name="Rusch D."/>
            <person name="Podicherti R."/>
            <person name="Tsui H.-C.T."/>
            <person name="Winkler M.E."/>
        </authorList>
    </citation>
    <scope>NUCLEOTIDE SEQUENCE</scope>
</reference>
<dbReference type="InterPro" id="IPR050237">
    <property type="entry name" value="ATP-dep_AMP-bd_enzyme"/>
</dbReference>
<sequence length="82" mass="9106">MLGAAERYPDREAIVDGATRWTYGGWFECVRQVAGGLVQAGLRPGDHLATVLKNRWQTATLHWACQLIGVIATPINWRAKSE</sequence>
<accession>A0A383DEZ2</accession>
<feature type="non-terminal residue" evidence="2">
    <location>
        <position position="82"/>
    </location>
</feature>
<protein>
    <recommendedName>
        <fullName evidence="1">AMP-dependent synthetase/ligase domain-containing protein</fullName>
    </recommendedName>
</protein>
<gene>
    <name evidence="2" type="ORF">METZ01_LOCUS495723</name>
</gene>